<feature type="domain" description="mRNA triphosphatase Cet1-like" evidence="5">
    <location>
        <begin position="60"/>
        <end position="144"/>
    </location>
</feature>
<dbReference type="SUPFAM" id="SSF55154">
    <property type="entry name" value="CYTH-like phosphatases"/>
    <property type="match status" value="1"/>
</dbReference>
<accession>A0A367YCE8</accession>
<dbReference type="OrthoDB" id="10494839at2759"/>
<organism evidence="6 7">
    <name type="scientific">Candida viswanathii</name>
    <dbReference type="NCBI Taxonomy" id="5486"/>
    <lineage>
        <taxon>Eukaryota</taxon>
        <taxon>Fungi</taxon>
        <taxon>Dikarya</taxon>
        <taxon>Ascomycota</taxon>
        <taxon>Saccharomycotina</taxon>
        <taxon>Pichiomycetes</taxon>
        <taxon>Debaryomycetaceae</taxon>
        <taxon>Candida/Lodderomyces clade</taxon>
        <taxon>Candida</taxon>
    </lineage>
</organism>
<dbReference type="InterPro" id="IPR004206">
    <property type="entry name" value="mRNA_triPase_Cet1"/>
</dbReference>
<reference evidence="6 7" key="1">
    <citation type="submission" date="2018-06" db="EMBL/GenBank/DDBJ databases">
        <title>Whole genome sequencing of Candida tropicalis (genome annotated by CSBL at Korea University).</title>
        <authorList>
            <person name="Ahn J."/>
        </authorList>
    </citation>
    <scope>NUCLEOTIDE SEQUENCE [LARGE SCALE GENOMIC DNA]</scope>
    <source>
        <strain evidence="6 7">ATCC 20962</strain>
    </source>
</reference>
<dbReference type="GO" id="GO:0006397">
    <property type="term" value="P:mRNA processing"/>
    <property type="evidence" value="ECO:0007669"/>
    <property type="project" value="UniProtKB-KW"/>
</dbReference>
<sequence>MGFDTDEESNYWKINDYVVNDFSDDYEWSAENTEDSIYDTRNGRGIVTWNYDDPGESYHTKKRIDNIFVYNPYGEFDFRIVVSEKCYRDKTAKRTAKRKGKLVLTRDKERRIWYDENNGTEFKSSTVTETPAVNPERHEVEIELDIESVIGDLGDRDDTLCEDIEGYINNLIQEADAVNEGVS</sequence>
<keyword evidence="7" id="KW-1185">Reference proteome</keyword>
<evidence type="ECO:0000313" key="7">
    <source>
        <dbReference type="Proteomes" id="UP000253472"/>
    </source>
</evidence>
<evidence type="ECO:0000256" key="2">
    <source>
        <dbReference type="ARBA" id="ARBA00022801"/>
    </source>
</evidence>
<evidence type="ECO:0000256" key="3">
    <source>
        <dbReference type="ARBA" id="ARBA00035028"/>
    </source>
</evidence>
<dbReference type="InterPro" id="IPR033469">
    <property type="entry name" value="CYTH-like_dom_sf"/>
</dbReference>
<dbReference type="GO" id="GO:0004651">
    <property type="term" value="F:polynucleotide 5'-phosphatase activity"/>
    <property type="evidence" value="ECO:0007669"/>
    <property type="project" value="InterPro"/>
</dbReference>
<evidence type="ECO:0000256" key="4">
    <source>
        <dbReference type="ARBA" id="ARBA00047740"/>
    </source>
</evidence>
<gene>
    <name evidence="6" type="ORF">Cantr_09038</name>
</gene>
<keyword evidence="1" id="KW-0507">mRNA processing</keyword>
<dbReference type="EC" id="3.6.1.74" evidence="3"/>
<dbReference type="InterPro" id="IPR037009">
    <property type="entry name" value="mRNA_triPase_Cet1_sf"/>
</dbReference>
<comment type="caution">
    <text evidence="6">The sequence shown here is derived from an EMBL/GenBank/DDBJ whole genome shotgun (WGS) entry which is preliminary data.</text>
</comment>
<dbReference type="Gene3D" id="3.20.100.10">
    <property type="entry name" value="mRNA triphosphatase Cet1-like"/>
    <property type="match status" value="1"/>
</dbReference>
<name>A0A367YCE8_9ASCO</name>
<dbReference type="EMBL" id="QLNQ01000025">
    <property type="protein sequence ID" value="RCK62692.1"/>
    <property type="molecule type" value="Genomic_DNA"/>
</dbReference>
<dbReference type="GO" id="GO:0140818">
    <property type="term" value="F:mRNA 5'-triphosphate monophosphatase activity"/>
    <property type="evidence" value="ECO:0007669"/>
    <property type="project" value="UniProtKB-EC"/>
</dbReference>
<evidence type="ECO:0000259" key="5">
    <source>
        <dbReference type="Pfam" id="PF02940"/>
    </source>
</evidence>
<keyword evidence="2" id="KW-0378">Hydrolase</keyword>
<dbReference type="Pfam" id="PF02940">
    <property type="entry name" value="mRNA_triPase"/>
    <property type="match status" value="1"/>
</dbReference>
<proteinExistence type="predicted"/>
<protein>
    <recommendedName>
        <fullName evidence="3">mRNA 5'-phosphatase</fullName>
        <ecNumber evidence="3">3.6.1.74</ecNumber>
    </recommendedName>
</protein>
<dbReference type="Proteomes" id="UP000253472">
    <property type="component" value="Unassembled WGS sequence"/>
</dbReference>
<comment type="catalytic activity">
    <reaction evidence="4">
        <text>a 5'-end triphospho-ribonucleoside in mRNA + H2O = a 5'-end diphospho-ribonucleoside in mRNA + phosphate + H(+)</text>
        <dbReference type="Rhea" id="RHEA:67004"/>
        <dbReference type="Rhea" id="RHEA-COMP:17164"/>
        <dbReference type="Rhea" id="RHEA-COMP:17165"/>
        <dbReference type="ChEBI" id="CHEBI:15377"/>
        <dbReference type="ChEBI" id="CHEBI:15378"/>
        <dbReference type="ChEBI" id="CHEBI:43474"/>
        <dbReference type="ChEBI" id="CHEBI:167616"/>
        <dbReference type="ChEBI" id="CHEBI:167618"/>
        <dbReference type="EC" id="3.6.1.74"/>
    </reaction>
    <physiologicalReaction direction="left-to-right" evidence="4">
        <dbReference type="Rhea" id="RHEA:67005"/>
    </physiologicalReaction>
</comment>
<dbReference type="AlphaFoldDB" id="A0A367YCE8"/>
<evidence type="ECO:0000313" key="6">
    <source>
        <dbReference type="EMBL" id="RCK62692.1"/>
    </source>
</evidence>
<evidence type="ECO:0000256" key="1">
    <source>
        <dbReference type="ARBA" id="ARBA00022664"/>
    </source>
</evidence>